<evidence type="ECO:0000256" key="2">
    <source>
        <dbReference type="ARBA" id="ARBA00004174"/>
    </source>
</evidence>
<dbReference type="InterPro" id="IPR050476">
    <property type="entry name" value="Insect_CytP450_Detox"/>
</dbReference>
<dbReference type="GO" id="GO:0004497">
    <property type="term" value="F:monooxygenase activity"/>
    <property type="evidence" value="ECO:0007669"/>
    <property type="project" value="UniProtKB-KW"/>
</dbReference>
<keyword evidence="12" id="KW-0472">Membrane</keyword>
<evidence type="ECO:0000313" key="15">
    <source>
        <dbReference type="EMBL" id="CAG6625643.1"/>
    </source>
</evidence>
<dbReference type="GO" id="GO:0020037">
    <property type="term" value="F:heme binding"/>
    <property type="evidence" value="ECO:0007669"/>
    <property type="project" value="InterPro"/>
</dbReference>
<evidence type="ECO:0000256" key="7">
    <source>
        <dbReference type="ARBA" id="ARBA00022824"/>
    </source>
</evidence>
<keyword evidence="8" id="KW-0492">Microsome</keyword>
<evidence type="ECO:0000256" key="3">
    <source>
        <dbReference type="ARBA" id="ARBA00004406"/>
    </source>
</evidence>
<dbReference type="PRINTS" id="PR00385">
    <property type="entry name" value="P450"/>
</dbReference>
<dbReference type="PRINTS" id="PR00463">
    <property type="entry name" value="EP450I"/>
</dbReference>
<dbReference type="Pfam" id="PF00067">
    <property type="entry name" value="p450"/>
    <property type="match status" value="1"/>
</dbReference>
<dbReference type="InterPro" id="IPR001128">
    <property type="entry name" value="Cyt_P450"/>
</dbReference>
<evidence type="ECO:0000256" key="10">
    <source>
        <dbReference type="ARBA" id="ARBA00023004"/>
    </source>
</evidence>
<comment type="cofactor">
    <cofactor evidence="1 13">
        <name>heme</name>
        <dbReference type="ChEBI" id="CHEBI:30413"/>
    </cofactor>
</comment>
<dbReference type="PROSITE" id="PS00086">
    <property type="entry name" value="CYTOCHROME_P450"/>
    <property type="match status" value="1"/>
</dbReference>
<evidence type="ECO:0000256" key="4">
    <source>
        <dbReference type="ARBA" id="ARBA00010617"/>
    </source>
</evidence>
<evidence type="ECO:0000256" key="5">
    <source>
        <dbReference type="ARBA" id="ARBA00022617"/>
    </source>
</evidence>
<comment type="similarity">
    <text evidence="4 14">Belongs to the cytochrome P450 family.</text>
</comment>
<evidence type="ECO:0000256" key="14">
    <source>
        <dbReference type="RuleBase" id="RU000461"/>
    </source>
</evidence>
<evidence type="ECO:0000256" key="1">
    <source>
        <dbReference type="ARBA" id="ARBA00001971"/>
    </source>
</evidence>
<keyword evidence="6 13" id="KW-0479">Metal-binding</keyword>
<evidence type="ECO:0000256" key="9">
    <source>
        <dbReference type="ARBA" id="ARBA00023002"/>
    </source>
</evidence>
<dbReference type="PANTHER" id="PTHR24292">
    <property type="entry name" value="CYTOCHROME P450"/>
    <property type="match status" value="1"/>
</dbReference>
<evidence type="ECO:0000256" key="13">
    <source>
        <dbReference type="PIRSR" id="PIRSR602401-1"/>
    </source>
</evidence>
<evidence type="ECO:0000256" key="8">
    <source>
        <dbReference type="ARBA" id="ARBA00022848"/>
    </source>
</evidence>
<proteinExistence type="inferred from homology"/>
<keyword evidence="10 13" id="KW-0408">Iron</keyword>
<organism evidence="15">
    <name type="scientific">Cacopsylla melanoneura</name>
    <dbReference type="NCBI Taxonomy" id="428564"/>
    <lineage>
        <taxon>Eukaryota</taxon>
        <taxon>Metazoa</taxon>
        <taxon>Ecdysozoa</taxon>
        <taxon>Arthropoda</taxon>
        <taxon>Hexapoda</taxon>
        <taxon>Insecta</taxon>
        <taxon>Pterygota</taxon>
        <taxon>Neoptera</taxon>
        <taxon>Paraneoptera</taxon>
        <taxon>Hemiptera</taxon>
        <taxon>Sternorrhyncha</taxon>
        <taxon>Psylloidea</taxon>
        <taxon>Psyllidae</taxon>
        <taxon>Psyllinae</taxon>
        <taxon>Cacopsylla</taxon>
    </lineage>
</organism>
<evidence type="ECO:0000256" key="11">
    <source>
        <dbReference type="ARBA" id="ARBA00023033"/>
    </source>
</evidence>
<dbReference type="FunFam" id="1.10.630.10:FF:000042">
    <property type="entry name" value="Cytochrome P450"/>
    <property type="match status" value="1"/>
</dbReference>
<dbReference type="EMBL" id="HBUF01060523">
    <property type="protein sequence ID" value="CAG6625643.1"/>
    <property type="molecule type" value="Transcribed_RNA"/>
</dbReference>
<name>A0A8D8Q5N9_9HEMI</name>
<protein>
    <submittedName>
        <fullName evidence="15">Probable cytochrome P450 6a14</fullName>
    </submittedName>
</protein>
<dbReference type="GO" id="GO:0005789">
    <property type="term" value="C:endoplasmic reticulum membrane"/>
    <property type="evidence" value="ECO:0007669"/>
    <property type="project" value="UniProtKB-SubCell"/>
</dbReference>
<dbReference type="Gene3D" id="1.10.630.10">
    <property type="entry name" value="Cytochrome P450"/>
    <property type="match status" value="1"/>
</dbReference>
<dbReference type="AlphaFoldDB" id="A0A8D8Q5N9"/>
<accession>A0A8D8Q5N9</accession>
<comment type="subcellular location">
    <subcellularLocation>
        <location evidence="3">Endoplasmic reticulum membrane</location>
        <topology evidence="3">Peripheral membrane protein</topology>
    </subcellularLocation>
    <subcellularLocation>
        <location evidence="2">Microsome membrane</location>
        <topology evidence="2">Peripheral membrane protein</topology>
    </subcellularLocation>
</comment>
<keyword evidence="7" id="KW-0256">Endoplasmic reticulum</keyword>
<feature type="binding site" description="axial binding residue" evidence="13">
    <location>
        <position position="447"/>
    </location>
    <ligand>
        <name>heme</name>
        <dbReference type="ChEBI" id="CHEBI:30413"/>
    </ligand>
    <ligandPart>
        <name>Fe</name>
        <dbReference type="ChEBI" id="CHEBI:18248"/>
    </ligandPart>
</feature>
<dbReference type="SUPFAM" id="SSF48264">
    <property type="entry name" value="Cytochrome P450"/>
    <property type="match status" value="1"/>
</dbReference>
<keyword evidence="5 13" id="KW-0349">Heme</keyword>
<reference evidence="15" key="1">
    <citation type="submission" date="2021-05" db="EMBL/GenBank/DDBJ databases">
        <authorList>
            <person name="Alioto T."/>
            <person name="Alioto T."/>
            <person name="Gomez Garrido J."/>
        </authorList>
    </citation>
    <scope>NUCLEOTIDE SEQUENCE</scope>
</reference>
<dbReference type="InterPro" id="IPR017972">
    <property type="entry name" value="Cyt_P450_CS"/>
</dbReference>
<dbReference type="GO" id="GO:0005506">
    <property type="term" value="F:iron ion binding"/>
    <property type="evidence" value="ECO:0007669"/>
    <property type="project" value="InterPro"/>
</dbReference>
<dbReference type="InterPro" id="IPR036396">
    <property type="entry name" value="Cyt_P450_sf"/>
</dbReference>
<keyword evidence="11 14" id="KW-0503">Monooxygenase</keyword>
<evidence type="ECO:0000256" key="12">
    <source>
        <dbReference type="ARBA" id="ARBA00023136"/>
    </source>
</evidence>
<sequence length="508" mass="58498">MLEYAILLSLLLIALTLLYKWSVSSFGVWKRKGVPYDSDNLYPFVGNMKATFTRGTHIAYLIDDLYNKFKDTSEFAGFYATLQPTFIPLSAEMSCAIAIKDFSHFPDRDFHNDPNFDVLMNNISTISGPDWKYQRTKLSPTFTSGKLRGMTVAINDSCDMFINYMKKNYSGKEVDTESLIQDCIMCFIGKVVCGMNYYDIENPDPVFKKICSTFSQPSWRLSFRMILQFISPKLAIKMKFFPPYVENYFRELTVESMKAKARTQGENKDFLQLLINLHKEDEMNNDKEGHFSMNAVIGNLFVFLLAGQETSTQAVTMLLYNLSKHPDVKHKLANEIDTVLTTVPHELSYDDAMKKFPYLNQVLEESMRLYPLIFALNRICTKEYTVPGTDITIDVGTSVIIPVTALHRDARYWTDPDKFDPERFSPENKERIVPGSYVPFGLGPRMCIGNRLALLDMKILLIKLLHSFDVSPTERTPKEIKYDHKQPTQLKSVDKIYLQFTPRLSLLR</sequence>
<keyword evidence="9 14" id="KW-0560">Oxidoreductase</keyword>
<dbReference type="GO" id="GO:0016705">
    <property type="term" value="F:oxidoreductase activity, acting on paired donors, with incorporation or reduction of molecular oxygen"/>
    <property type="evidence" value="ECO:0007669"/>
    <property type="project" value="InterPro"/>
</dbReference>
<evidence type="ECO:0000256" key="6">
    <source>
        <dbReference type="ARBA" id="ARBA00022723"/>
    </source>
</evidence>
<dbReference type="PANTHER" id="PTHR24292:SF104">
    <property type="entry name" value="CYTOCHROME P450 308A1-RELATED"/>
    <property type="match status" value="1"/>
</dbReference>
<dbReference type="InterPro" id="IPR002401">
    <property type="entry name" value="Cyt_P450_E_grp-I"/>
</dbReference>
<dbReference type="CDD" id="cd11056">
    <property type="entry name" value="CYP6-like"/>
    <property type="match status" value="1"/>
</dbReference>